<dbReference type="EMBL" id="JARQZJ010000010">
    <property type="protein sequence ID" value="KAK9872216.1"/>
    <property type="molecule type" value="Genomic_DNA"/>
</dbReference>
<organism evidence="1 2">
    <name type="scientific">Henosepilachna vigintioctopunctata</name>
    <dbReference type="NCBI Taxonomy" id="420089"/>
    <lineage>
        <taxon>Eukaryota</taxon>
        <taxon>Metazoa</taxon>
        <taxon>Ecdysozoa</taxon>
        <taxon>Arthropoda</taxon>
        <taxon>Hexapoda</taxon>
        <taxon>Insecta</taxon>
        <taxon>Pterygota</taxon>
        <taxon>Neoptera</taxon>
        <taxon>Endopterygota</taxon>
        <taxon>Coleoptera</taxon>
        <taxon>Polyphaga</taxon>
        <taxon>Cucujiformia</taxon>
        <taxon>Coccinelloidea</taxon>
        <taxon>Coccinellidae</taxon>
        <taxon>Epilachninae</taxon>
        <taxon>Epilachnini</taxon>
        <taxon>Henosepilachna</taxon>
    </lineage>
</organism>
<evidence type="ECO:0000313" key="2">
    <source>
        <dbReference type="Proteomes" id="UP001431783"/>
    </source>
</evidence>
<name>A0AAW1TLH4_9CUCU</name>
<dbReference type="AlphaFoldDB" id="A0AAW1TLH4"/>
<accession>A0AAW1TLH4</accession>
<protein>
    <submittedName>
        <fullName evidence="1">Uncharacterized protein</fullName>
    </submittedName>
</protein>
<reference evidence="1 2" key="1">
    <citation type="submission" date="2023-03" db="EMBL/GenBank/DDBJ databases">
        <title>Genome insight into feeding habits of ladybird beetles.</title>
        <authorList>
            <person name="Li H.-S."/>
            <person name="Huang Y.-H."/>
            <person name="Pang H."/>
        </authorList>
    </citation>
    <scope>NUCLEOTIDE SEQUENCE [LARGE SCALE GENOMIC DNA]</scope>
    <source>
        <strain evidence="1">SYSU_2023b</strain>
        <tissue evidence="1">Whole body</tissue>
    </source>
</reference>
<sequence length="71" mass="8620">MSVIRKGCRIINIDDECSKISTNHHNEESHRSVTHRRRSPCVERIHVFVYEEKKVKTKKMKEMTYNRRCFL</sequence>
<evidence type="ECO:0000313" key="1">
    <source>
        <dbReference type="EMBL" id="KAK9872216.1"/>
    </source>
</evidence>
<proteinExistence type="predicted"/>
<gene>
    <name evidence="1" type="ORF">WA026_017015</name>
</gene>
<keyword evidence="2" id="KW-1185">Reference proteome</keyword>
<comment type="caution">
    <text evidence="1">The sequence shown here is derived from an EMBL/GenBank/DDBJ whole genome shotgun (WGS) entry which is preliminary data.</text>
</comment>
<dbReference type="Proteomes" id="UP001431783">
    <property type="component" value="Unassembled WGS sequence"/>
</dbReference>